<sequence length="61" mass="6821">NDQSPVDEQLTHSELLSQVMTLLISGHESTSVTISWALYFLAANPDIQDRVRKEILAILPD</sequence>
<organism evidence="1 2">
    <name type="scientific">Racocetra persica</name>
    <dbReference type="NCBI Taxonomy" id="160502"/>
    <lineage>
        <taxon>Eukaryota</taxon>
        <taxon>Fungi</taxon>
        <taxon>Fungi incertae sedis</taxon>
        <taxon>Mucoromycota</taxon>
        <taxon>Glomeromycotina</taxon>
        <taxon>Glomeromycetes</taxon>
        <taxon>Diversisporales</taxon>
        <taxon>Gigasporaceae</taxon>
        <taxon>Racocetra</taxon>
    </lineage>
</organism>
<dbReference type="EMBL" id="CAJVQC010159658">
    <property type="protein sequence ID" value="CAG8848199.1"/>
    <property type="molecule type" value="Genomic_DNA"/>
</dbReference>
<accession>A0ACA9SV21</accession>
<proteinExistence type="predicted"/>
<name>A0ACA9SV21_9GLOM</name>
<reference evidence="1" key="1">
    <citation type="submission" date="2021-06" db="EMBL/GenBank/DDBJ databases">
        <authorList>
            <person name="Kallberg Y."/>
            <person name="Tangrot J."/>
            <person name="Rosling A."/>
        </authorList>
    </citation>
    <scope>NUCLEOTIDE SEQUENCE</scope>
    <source>
        <strain evidence="1">MA461A</strain>
    </source>
</reference>
<evidence type="ECO:0000313" key="2">
    <source>
        <dbReference type="Proteomes" id="UP000789920"/>
    </source>
</evidence>
<evidence type="ECO:0000313" key="1">
    <source>
        <dbReference type="EMBL" id="CAG8848199.1"/>
    </source>
</evidence>
<gene>
    <name evidence="1" type="ORF">RPERSI_LOCUS34999</name>
</gene>
<keyword evidence="2" id="KW-1185">Reference proteome</keyword>
<feature type="non-terminal residue" evidence="1">
    <location>
        <position position="61"/>
    </location>
</feature>
<comment type="caution">
    <text evidence="1">The sequence shown here is derived from an EMBL/GenBank/DDBJ whole genome shotgun (WGS) entry which is preliminary data.</text>
</comment>
<protein>
    <submittedName>
        <fullName evidence="1">34015_t:CDS:1</fullName>
    </submittedName>
</protein>
<dbReference type="Proteomes" id="UP000789920">
    <property type="component" value="Unassembled WGS sequence"/>
</dbReference>
<feature type="non-terminal residue" evidence="1">
    <location>
        <position position="1"/>
    </location>
</feature>